<feature type="chain" id="PRO_5004478114" description="Secreted protein" evidence="1">
    <location>
        <begin position="22"/>
        <end position="72"/>
    </location>
</feature>
<dbReference type="Proteomes" id="UP000014071">
    <property type="component" value="Unassembled WGS sequence"/>
</dbReference>
<keyword evidence="3" id="KW-1185">Reference proteome</keyword>
<protein>
    <recommendedName>
        <fullName evidence="4">Secreted protein</fullName>
    </recommendedName>
</protein>
<feature type="signal peptide" evidence="1">
    <location>
        <begin position="1"/>
        <end position="21"/>
    </location>
</feature>
<organism evidence="2 3">
    <name type="scientific">Pseudozyma hubeiensis (strain SY62)</name>
    <name type="common">Yeast</name>
    <dbReference type="NCBI Taxonomy" id="1305764"/>
    <lineage>
        <taxon>Eukaryota</taxon>
        <taxon>Fungi</taxon>
        <taxon>Dikarya</taxon>
        <taxon>Basidiomycota</taxon>
        <taxon>Ustilaginomycotina</taxon>
        <taxon>Ustilaginomycetes</taxon>
        <taxon>Ustilaginales</taxon>
        <taxon>Ustilaginaceae</taxon>
        <taxon>Pseudozyma</taxon>
    </lineage>
</organism>
<evidence type="ECO:0000256" key="1">
    <source>
        <dbReference type="SAM" id="SignalP"/>
    </source>
</evidence>
<name>R9NXI3_PSEHS</name>
<dbReference type="EMBL" id="DF238774">
    <property type="protein sequence ID" value="GAC93267.1"/>
    <property type="molecule type" value="Genomic_DNA"/>
</dbReference>
<evidence type="ECO:0008006" key="4">
    <source>
        <dbReference type="Google" id="ProtNLM"/>
    </source>
</evidence>
<dbReference type="AlphaFoldDB" id="R9NXI3"/>
<evidence type="ECO:0000313" key="2">
    <source>
        <dbReference type="EMBL" id="GAC93267.1"/>
    </source>
</evidence>
<keyword evidence="1" id="KW-0732">Signal</keyword>
<proteinExistence type="predicted"/>
<reference evidence="3" key="1">
    <citation type="journal article" date="2013" name="Genome Announc.">
        <title>Draft genome sequence of the basidiomycetous yeast-like fungus Pseudozyma hubeiensis SY62, which produces an abundant amount of the biosurfactant mannosylerythritol lipids.</title>
        <authorList>
            <person name="Konishi M."/>
            <person name="Hatada Y."/>
            <person name="Horiuchi J."/>
        </authorList>
    </citation>
    <scope>NUCLEOTIDE SEQUENCE [LARGE SCALE GENOMIC DNA]</scope>
    <source>
        <strain evidence="3">SY62</strain>
    </source>
</reference>
<evidence type="ECO:0000313" key="3">
    <source>
        <dbReference type="Proteomes" id="UP000014071"/>
    </source>
</evidence>
<dbReference type="GeneID" id="24106133"/>
<gene>
    <name evidence="2" type="ORF">PHSY_000831</name>
</gene>
<sequence length="72" mass="8499">MQAERVHLCYVLLLQSAAVAAVNWTAITGVPSVRCCNRIHVTHRLRQQQLHNPHRYSCDSHHKHFDHLHHYR</sequence>
<dbReference type="HOGENOM" id="CLU_2723289_0_0_1"/>
<accession>R9NXI3</accession>
<dbReference type="RefSeq" id="XP_012186854.1">
    <property type="nucleotide sequence ID" value="XM_012331464.1"/>
</dbReference>